<dbReference type="STRING" id="930991.A0A0D0E1A0"/>
<organism evidence="1 2">
    <name type="scientific">Paxillus rubicundulus Ve08.2h10</name>
    <dbReference type="NCBI Taxonomy" id="930991"/>
    <lineage>
        <taxon>Eukaryota</taxon>
        <taxon>Fungi</taxon>
        <taxon>Dikarya</taxon>
        <taxon>Basidiomycota</taxon>
        <taxon>Agaricomycotina</taxon>
        <taxon>Agaricomycetes</taxon>
        <taxon>Agaricomycetidae</taxon>
        <taxon>Boletales</taxon>
        <taxon>Paxilineae</taxon>
        <taxon>Paxillaceae</taxon>
        <taxon>Paxillus</taxon>
    </lineage>
</organism>
<dbReference type="GO" id="GO:0003676">
    <property type="term" value="F:nucleic acid binding"/>
    <property type="evidence" value="ECO:0007669"/>
    <property type="project" value="InterPro"/>
</dbReference>
<name>A0A0D0E1A0_9AGAM</name>
<evidence type="ECO:0000313" key="1">
    <source>
        <dbReference type="EMBL" id="KIK93974.1"/>
    </source>
</evidence>
<dbReference type="Proteomes" id="UP000054538">
    <property type="component" value="Unassembled WGS sequence"/>
</dbReference>
<dbReference type="PANTHER" id="PTHR35871:SF1">
    <property type="entry name" value="CXC1-LIKE CYSTEINE CLUSTER ASSOCIATED WITH KDZ TRANSPOSASES DOMAIN-CONTAINING PROTEIN"/>
    <property type="match status" value="1"/>
</dbReference>
<dbReference type="HOGENOM" id="CLU_005726_0_1_1"/>
<dbReference type="AlphaFoldDB" id="A0A0D0E1A0"/>
<dbReference type="InterPro" id="IPR036397">
    <property type="entry name" value="RNaseH_sf"/>
</dbReference>
<reference evidence="2" key="2">
    <citation type="submission" date="2015-01" db="EMBL/GenBank/DDBJ databases">
        <title>Evolutionary Origins and Diversification of the Mycorrhizal Mutualists.</title>
        <authorList>
            <consortium name="DOE Joint Genome Institute"/>
            <consortium name="Mycorrhizal Genomics Consortium"/>
            <person name="Kohler A."/>
            <person name="Kuo A."/>
            <person name="Nagy L.G."/>
            <person name="Floudas D."/>
            <person name="Copeland A."/>
            <person name="Barry K.W."/>
            <person name="Cichocki N."/>
            <person name="Veneault-Fourrey C."/>
            <person name="LaButti K."/>
            <person name="Lindquist E.A."/>
            <person name="Lipzen A."/>
            <person name="Lundell T."/>
            <person name="Morin E."/>
            <person name="Murat C."/>
            <person name="Riley R."/>
            <person name="Ohm R."/>
            <person name="Sun H."/>
            <person name="Tunlid A."/>
            <person name="Henrissat B."/>
            <person name="Grigoriev I.V."/>
            <person name="Hibbett D.S."/>
            <person name="Martin F."/>
        </authorList>
    </citation>
    <scope>NUCLEOTIDE SEQUENCE [LARGE SCALE GENOMIC DNA]</scope>
    <source>
        <strain evidence="2">Ve08.2h10</strain>
    </source>
</reference>
<dbReference type="InParanoid" id="A0A0D0E1A0"/>
<dbReference type="OrthoDB" id="10039611at2759"/>
<gene>
    <name evidence="1" type="ORF">PAXRUDRAFT_143877</name>
</gene>
<dbReference type="EMBL" id="KN825139">
    <property type="protein sequence ID" value="KIK93974.1"/>
    <property type="molecule type" value="Genomic_DNA"/>
</dbReference>
<dbReference type="PANTHER" id="PTHR35871">
    <property type="entry name" value="EXPRESSED PROTEIN"/>
    <property type="match status" value="1"/>
</dbReference>
<dbReference type="Gene3D" id="3.30.420.10">
    <property type="entry name" value="Ribonuclease H-like superfamily/Ribonuclease H"/>
    <property type="match status" value="1"/>
</dbReference>
<proteinExistence type="predicted"/>
<reference evidence="1 2" key="1">
    <citation type="submission" date="2014-04" db="EMBL/GenBank/DDBJ databases">
        <authorList>
            <consortium name="DOE Joint Genome Institute"/>
            <person name="Kuo A."/>
            <person name="Kohler A."/>
            <person name="Jargeat P."/>
            <person name="Nagy L.G."/>
            <person name="Floudas D."/>
            <person name="Copeland A."/>
            <person name="Barry K.W."/>
            <person name="Cichocki N."/>
            <person name="Veneault-Fourrey C."/>
            <person name="LaButti K."/>
            <person name="Lindquist E.A."/>
            <person name="Lipzen A."/>
            <person name="Lundell T."/>
            <person name="Morin E."/>
            <person name="Murat C."/>
            <person name="Sun H."/>
            <person name="Tunlid A."/>
            <person name="Henrissat B."/>
            <person name="Grigoriev I.V."/>
            <person name="Hibbett D.S."/>
            <person name="Martin F."/>
            <person name="Nordberg H.P."/>
            <person name="Cantor M.N."/>
            <person name="Hua S.X."/>
        </authorList>
    </citation>
    <scope>NUCLEOTIDE SEQUENCE [LARGE SCALE GENOMIC DNA]</scope>
    <source>
        <strain evidence="1 2">Ve08.2h10</strain>
    </source>
</reference>
<keyword evidence="2" id="KW-1185">Reference proteome</keyword>
<evidence type="ECO:0000313" key="2">
    <source>
        <dbReference type="Proteomes" id="UP000054538"/>
    </source>
</evidence>
<accession>A0A0D0E1A0</accession>
<sequence length="161" mass="18678">MAVVLKERGFKVEKLKAQCKGFKCKEGVTNCCCWHILFNKPDFADVSTLLEALCAKWGPTFQVLILPKFHCELNFIEQCWGYAKRLYHMYPPTKKDDEMEANVLKALNAVPIECMWRSRRFLNAYRQGLNGKQAAWANKKYHGRYVLPDSILNDLDDNQVV</sequence>
<protein>
    <submittedName>
        <fullName evidence="1">Uncharacterized protein</fullName>
    </submittedName>
</protein>